<comment type="catalytic activity">
    <reaction evidence="14">
        <text>(2R,3S)-3-isopropylmalate + NAD(+) = 4-methyl-2-oxopentanoate + CO2 + NADH</text>
        <dbReference type="Rhea" id="RHEA:32271"/>
        <dbReference type="ChEBI" id="CHEBI:16526"/>
        <dbReference type="ChEBI" id="CHEBI:17865"/>
        <dbReference type="ChEBI" id="CHEBI:35121"/>
        <dbReference type="ChEBI" id="CHEBI:57540"/>
        <dbReference type="ChEBI" id="CHEBI:57945"/>
        <dbReference type="EC" id="1.1.1.85"/>
    </reaction>
</comment>
<dbReference type="GeneID" id="63762605"/>
<evidence type="ECO:0000256" key="6">
    <source>
        <dbReference type="ARBA" id="ARBA00022605"/>
    </source>
</evidence>
<dbReference type="PANTHER" id="PTHR42979:SF4">
    <property type="entry name" value="3-ISOPROPYLMALATE DEHYDROGENASE"/>
    <property type="match status" value="1"/>
</dbReference>
<dbReference type="SMART" id="SM01329">
    <property type="entry name" value="Iso_dh"/>
    <property type="match status" value="1"/>
</dbReference>
<dbReference type="AlphaFoldDB" id="A0A1L9TNI3"/>
<evidence type="ECO:0000256" key="12">
    <source>
        <dbReference type="ARBA" id="ARBA00023304"/>
    </source>
</evidence>
<comment type="cofactor">
    <cofactor evidence="14">
        <name>Mg(2+)</name>
        <dbReference type="ChEBI" id="CHEBI:18420"/>
    </cofactor>
    <cofactor evidence="14">
        <name>Mn(2+)</name>
        <dbReference type="ChEBI" id="CHEBI:29035"/>
    </cofactor>
    <text evidence="14">Binds 1 Mg(2+) or Mn(2+) ion per subunit.</text>
</comment>
<dbReference type="InterPro" id="IPR004429">
    <property type="entry name" value="Isopropylmalate_DH"/>
</dbReference>
<accession>A0A1L9TNI3</accession>
<name>A0A1L9TNI3_9EURO</name>
<protein>
    <recommendedName>
        <fullName evidence="4 14">3-isopropylmalate dehydrogenase</fullName>
        <ecNumber evidence="4 14">1.1.1.85</ecNumber>
    </recommendedName>
</protein>
<evidence type="ECO:0000256" key="8">
    <source>
        <dbReference type="ARBA" id="ARBA00022842"/>
    </source>
</evidence>
<dbReference type="InterPro" id="IPR019818">
    <property type="entry name" value="IsoCit/isopropylmalate_DH_CS"/>
</dbReference>
<evidence type="ECO:0000313" key="17">
    <source>
        <dbReference type="Proteomes" id="UP000184356"/>
    </source>
</evidence>
<comment type="pathway">
    <text evidence="14">Amino-acid biosynthesis; L-leucine biosynthesis; L-leucine from 3-methyl-2-oxobutanoate: step 3/4.</text>
</comment>
<comment type="cofactor">
    <cofactor evidence="1">
        <name>Mn(2+)</name>
        <dbReference type="ChEBI" id="CHEBI:29035"/>
    </cofactor>
</comment>
<dbReference type="GO" id="GO:0005829">
    <property type="term" value="C:cytosol"/>
    <property type="evidence" value="ECO:0007669"/>
    <property type="project" value="TreeGrafter"/>
</dbReference>
<keyword evidence="11" id="KW-0464">Manganese</keyword>
<evidence type="ECO:0000256" key="9">
    <source>
        <dbReference type="ARBA" id="ARBA00023002"/>
    </source>
</evidence>
<comment type="subunit">
    <text evidence="3 14">Homodimer.</text>
</comment>
<keyword evidence="9 13" id="KW-0560">Oxidoreductase</keyword>
<dbReference type="VEuPathDB" id="FungiDB:ASPSYDRAFT_42813"/>
<keyword evidence="8" id="KW-0460">Magnesium</keyword>
<feature type="domain" description="Isopropylmalate dehydrogenase-like" evidence="15">
    <location>
        <begin position="7"/>
        <end position="361"/>
    </location>
</feature>
<evidence type="ECO:0000259" key="15">
    <source>
        <dbReference type="SMART" id="SM01329"/>
    </source>
</evidence>
<evidence type="ECO:0000256" key="3">
    <source>
        <dbReference type="ARBA" id="ARBA00011738"/>
    </source>
</evidence>
<dbReference type="Pfam" id="PF00180">
    <property type="entry name" value="Iso_dh"/>
    <property type="match status" value="1"/>
</dbReference>
<keyword evidence="17" id="KW-1185">Reference proteome</keyword>
<dbReference type="OrthoDB" id="419183at2759"/>
<dbReference type="GO" id="GO:0051287">
    <property type="term" value="F:NAD binding"/>
    <property type="evidence" value="ECO:0007669"/>
    <property type="project" value="InterPro"/>
</dbReference>
<evidence type="ECO:0000256" key="1">
    <source>
        <dbReference type="ARBA" id="ARBA00001936"/>
    </source>
</evidence>
<keyword evidence="7 14" id="KW-0479">Metal-binding</keyword>
<comment type="function">
    <text evidence="14">Catalyzes the oxidation of 3-carboxy-2-hydroxy-4-methylpentanoate (3-isopropylmalate) to 3-carboxy-4-methyl-2-oxopentanoate. The product decarboxylates to 4-methyl-2 oxopentanoate.</text>
</comment>
<dbReference type="PANTHER" id="PTHR42979">
    <property type="entry name" value="3-ISOPROPYLMALATE DEHYDROGENASE"/>
    <property type="match status" value="1"/>
</dbReference>
<comment type="similarity">
    <text evidence="2 13">Belongs to the isocitrate and isopropylmalate dehydrogenases family.</text>
</comment>
<keyword evidence="5 14" id="KW-0432">Leucine biosynthesis</keyword>
<dbReference type="NCBIfam" id="TIGR00169">
    <property type="entry name" value="leuB"/>
    <property type="match status" value="1"/>
</dbReference>
<keyword evidence="10 14" id="KW-0520">NAD</keyword>
<evidence type="ECO:0000256" key="11">
    <source>
        <dbReference type="ARBA" id="ARBA00023211"/>
    </source>
</evidence>
<dbReference type="FunFam" id="3.40.718.10:FF:000006">
    <property type="entry name" value="3-isopropylmalate dehydrogenase"/>
    <property type="match status" value="1"/>
</dbReference>
<dbReference type="SUPFAM" id="SSF53659">
    <property type="entry name" value="Isocitrate/Isopropylmalate dehydrogenase-like"/>
    <property type="match status" value="1"/>
</dbReference>
<dbReference type="PROSITE" id="PS00470">
    <property type="entry name" value="IDH_IMDH"/>
    <property type="match status" value="1"/>
</dbReference>
<dbReference type="GO" id="GO:0000287">
    <property type="term" value="F:magnesium ion binding"/>
    <property type="evidence" value="ECO:0007669"/>
    <property type="project" value="InterPro"/>
</dbReference>
<dbReference type="GO" id="GO:0009098">
    <property type="term" value="P:L-leucine biosynthetic process"/>
    <property type="evidence" value="ECO:0007669"/>
    <property type="project" value="UniProtKB-UniPathway"/>
</dbReference>
<evidence type="ECO:0000256" key="14">
    <source>
        <dbReference type="RuleBase" id="RU004445"/>
    </source>
</evidence>
<dbReference type="STRING" id="1036612.A0A1L9TNI3"/>
<dbReference type="Proteomes" id="UP000184356">
    <property type="component" value="Unassembled WGS sequence"/>
</dbReference>
<evidence type="ECO:0000256" key="13">
    <source>
        <dbReference type="RuleBase" id="RU004443"/>
    </source>
</evidence>
<gene>
    <name evidence="16" type="ORF">ASPSYDRAFT_42813</name>
</gene>
<dbReference type="RefSeq" id="XP_040704786.1">
    <property type="nucleotide sequence ID" value="XM_040846532.1"/>
</dbReference>
<dbReference type="Gene3D" id="3.40.718.10">
    <property type="entry name" value="Isopropylmalate Dehydrogenase"/>
    <property type="match status" value="1"/>
</dbReference>
<dbReference type="EMBL" id="KV878584">
    <property type="protein sequence ID" value="OJJ60980.1"/>
    <property type="molecule type" value="Genomic_DNA"/>
</dbReference>
<evidence type="ECO:0000313" key="16">
    <source>
        <dbReference type="EMBL" id="OJJ60980.1"/>
    </source>
</evidence>
<evidence type="ECO:0000256" key="10">
    <source>
        <dbReference type="ARBA" id="ARBA00023027"/>
    </source>
</evidence>
<dbReference type="InterPro" id="IPR024084">
    <property type="entry name" value="IsoPropMal-DH-like_dom"/>
</dbReference>
<dbReference type="UniPathway" id="UPA00048">
    <property type="reaction ID" value="UER00072"/>
</dbReference>
<dbReference type="EC" id="1.1.1.85" evidence="4 14"/>
<evidence type="ECO:0000256" key="4">
    <source>
        <dbReference type="ARBA" id="ARBA00013101"/>
    </source>
</evidence>
<organism evidence="16 17">
    <name type="scientific">Aspergillus sydowii CBS 593.65</name>
    <dbReference type="NCBI Taxonomy" id="1036612"/>
    <lineage>
        <taxon>Eukaryota</taxon>
        <taxon>Fungi</taxon>
        <taxon>Dikarya</taxon>
        <taxon>Ascomycota</taxon>
        <taxon>Pezizomycotina</taxon>
        <taxon>Eurotiomycetes</taxon>
        <taxon>Eurotiomycetidae</taxon>
        <taxon>Eurotiales</taxon>
        <taxon>Aspergillaceae</taxon>
        <taxon>Aspergillus</taxon>
        <taxon>Aspergillus subgen. Nidulantes</taxon>
    </lineage>
</organism>
<evidence type="ECO:0000256" key="7">
    <source>
        <dbReference type="ARBA" id="ARBA00022723"/>
    </source>
</evidence>
<evidence type="ECO:0000256" key="2">
    <source>
        <dbReference type="ARBA" id="ARBA00007769"/>
    </source>
</evidence>
<keyword evidence="6" id="KW-0028">Amino-acid biosynthesis</keyword>
<evidence type="ECO:0000256" key="5">
    <source>
        <dbReference type="ARBA" id="ARBA00022430"/>
    </source>
</evidence>
<sequence length="374" mass="39944">MSTPQFSILVIAGDGIGPEVCNEAVAVLQAISSLPNSRAKFTFIHRPFGGASIDQHGVSVTDETLEVGRAADAILMGSVGGPKWDGKRRGFEGPEGATLRLRQVTDVYANIRPCEYVEGGQTPLHEELVRGTKFIVLRENTGGAFYGPKTEEPEYASDLWAYKKSEIQRIARMAAHLARSDAVPGNRVISCDKDNVLATSRLWRRVVEETISSEFPDVELVHQLADSATTLMMMRPTAFNGVAVADNTFGDILSDLAAVIPGTLGVLPSACLADLPCKKWGDKPTKGFYEPVHGSAPDIAGQGIANPVGAILSAALLLRYSFAMEAEARAIEDAVDQTLSSGVKTRDMKGTASTKEMGEAVRARLTAILGVNDA</sequence>
<reference evidence="17" key="1">
    <citation type="journal article" date="2017" name="Genome Biol.">
        <title>Comparative genomics reveals high biological diversity and specific adaptations in the industrially and medically important fungal genus Aspergillus.</title>
        <authorList>
            <person name="de Vries R.P."/>
            <person name="Riley R."/>
            <person name="Wiebenga A."/>
            <person name="Aguilar-Osorio G."/>
            <person name="Amillis S."/>
            <person name="Uchima C.A."/>
            <person name="Anderluh G."/>
            <person name="Asadollahi M."/>
            <person name="Askin M."/>
            <person name="Barry K."/>
            <person name="Battaglia E."/>
            <person name="Bayram O."/>
            <person name="Benocci T."/>
            <person name="Braus-Stromeyer S.A."/>
            <person name="Caldana C."/>
            <person name="Canovas D."/>
            <person name="Cerqueira G.C."/>
            <person name="Chen F."/>
            <person name="Chen W."/>
            <person name="Choi C."/>
            <person name="Clum A."/>
            <person name="Dos Santos R.A."/>
            <person name="Damasio A.R."/>
            <person name="Diallinas G."/>
            <person name="Emri T."/>
            <person name="Fekete E."/>
            <person name="Flipphi M."/>
            <person name="Freyberg S."/>
            <person name="Gallo A."/>
            <person name="Gournas C."/>
            <person name="Habgood R."/>
            <person name="Hainaut M."/>
            <person name="Harispe M.L."/>
            <person name="Henrissat B."/>
            <person name="Hilden K.S."/>
            <person name="Hope R."/>
            <person name="Hossain A."/>
            <person name="Karabika E."/>
            <person name="Karaffa L."/>
            <person name="Karanyi Z."/>
            <person name="Krasevec N."/>
            <person name="Kuo A."/>
            <person name="Kusch H."/>
            <person name="LaButti K."/>
            <person name="Lagendijk E.L."/>
            <person name="Lapidus A."/>
            <person name="Levasseur A."/>
            <person name="Lindquist E."/>
            <person name="Lipzen A."/>
            <person name="Logrieco A.F."/>
            <person name="MacCabe A."/>
            <person name="Maekelae M.R."/>
            <person name="Malavazi I."/>
            <person name="Melin P."/>
            <person name="Meyer V."/>
            <person name="Mielnichuk N."/>
            <person name="Miskei M."/>
            <person name="Molnar A.P."/>
            <person name="Mule G."/>
            <person name="Ngan C.Y."/>
            <person name="Orejas M."/>
            <person name="Orosz E."/>
            <person name="Ouedraogo J.P."/>
            <person name="Overkamp K.M."/>
            <person name="Park H.-S."/>
            <person name="Perrone G."/>
            <person name="Piumi F."/>
            <person name="Punt P.J."/>
            <person name="Ram A.F."/>
            <person name="Ramon A."/>
            <person name="Rauscher S."/>
            <person name="Record E."/>
            <person name="Riano-Pachon D.M."/>
            <person name="Robert V."/>
            <person name="Roehrig J."/>
            <person name="Ruller R."/>
            <person name="Salamov A."/>
            <person name="Salih N.S."/>
            <person name="Samson R.A."/>
            <person name="Sandor E."/>
            <person name="Sanguinetti M."/>
            <person name="Schuetze T."/>
            <person name="Sepcic K."/>
            <person name="Shelest E."/>
            <person name="Sherlock G."/>
            <person name="Sophianopoulou V."/>
            <person name="Squina F.M."/>
            <person name="Sun H."/>
            <person name="Susca A."/>
            <person name="Todd R.B."/>
            <person name="Tsang A."/>
            <person name="Unkles S.E."/>
            <person name="van de Wiele N."/>
            <person name="van Rossen-Uffink D."/>
            <person name="Oliveira J.V."/>
            <person name="Vesth T.C."/>
            <person name="Visser J."/>
            <person name="Yu J.-H."/>
            <person name="Zhou M."/>
            <person name="Andersen M.R."/>
            <person name="Archer D.B."/>
            <person name="Baker S.E."/>
            <person name="Benoit I."/>
            <person name="Brakhage A.A."/>
            <person name="Braus G.H."/>
            <person name="Fischer R."/>
            <person name="Frisvad J.C."/>
            <person name="Goldman G.H."/>
            <person name="Houbraken J."/>
            <person name="Oakley B."/>
            <person name="Pocsi I."/>
            <person name="Scazzocchio C."/>
            <person name="Seiboth B."/>
            <person name="vanKuyk P.A."/>
            <person name="Wortman J."/>
            <person name="Dyer P.S."/>
            <person name="Grigoriev I.V."/>
        </authorList>
    </citation>
    <scope>NUCLEOTIDE SEQUENCE [LARGE SCALE GENOMIC DNA]</scope>
    <source>
        <strain evidence="17">CBS 593.65</strain>
    </source>
</reference>
<keyword evidence="12 14" id="KW-0100">Branched-chain amino acid biosynthesis</keyword>
<proteinExistence type="inferred from homology"/>
<dbReference type="GO" id="GO:0003862">
    <property type="term" value="F:3-isopropylmalate dehydrogenase activity"/>
    <property type="evidence" value="ECO:0007669"/>
    <property type="project" value="UniProtKB-EC"/>
</dbReference>